<keyword evidence="2" id="KW-0732">Signal</keyword>
<feature type="transmembrane region" description="Helical" evidence="1">
    <location>
        <begin position="33"/>
        <end position="62"/>
    </location>
</feature>
<keyword evidence="1" id="KW-1133">Transmembrane helix</keyword>
<evidence type="ECO:0000256" key="2">
    <source>
        <dbReference type="SAM" id="SignalP"/>
    </source>
</evidence>
<reference evidence="3 4" key="1">
    <citation type="journal article" date="2016" name="C (Basel)">
        <title>Selective Growth of and Electricity Production by Marine Exoelectrogenic Bacteria in Self-Aggregated Hydrogel of Microbially Reduced Graphene Oxide.</title>
        <authorList>
            <person name="Yoshida N."/>
            <person name="Goto Y."/>
            <person name="Miyata Y."/>
        </authorList>
    </citation>
    <scope>NUCLEOTIDE SEQUENCE [LARGE SCALE GENOMIC DNA]</scope>
    <source>
        <strain evidence="3 4">NIT-T3</strain>
    </source>
</reference>
<feature type="chain" id="PRO_5046098254" evidence="2">
    <location>
        <begin position="24"/>
        <end position="78"/>
    </location>
</feature>
<protein>
    <submittedName>
        <fullName evidence="3">Uncharacterized protein</fullName>
    </submittedName>
</protein>
<dbReference type="EMBL" id="AP024355">
    <property type="protein sequence ID" value="BCR04784.1"/>
    <property type="molecule type" value="Genomic_DNA"/>
</dbReference>
<sequence length="78" mass="7997">MKSIAKLAAAMVILAGSATSALAATGIREDNSGIVVWAFLGLCGLIVMAQLVPAILVLFGIVKGVASEKQELAEEKVQ</sequence>
<reference evidence="3 4" key="2">
    <citation type="journal article" date="2021" name="Int. J. Syst. Evol. Microbiol.">
        <title>Isolation and Polyphasic Characterization of Desulfuromonas versatilis sp. Nov., an Electrogenic Bacteria Capable of Versatile Metabolism Isolated from a Graphene Oxide-Reducing Enrichment Culture.</title>
        <authorList>
            <person name="Xie L."/>
            <person name="Yoshida N."/>
            <person name="Ishii S."/>
            <person name="Meng L."/>
        </authorList>
    </citation>
    <scope>NUCLEOTIDE SEQUENCE [LARGE SCALE GENOMIC DNA]</scope>
    <source>
        <strain evidence="3 4">NIT-T3</strain>
    </source>
</reference>
<feature type="signal peptide" evidence="2">
    <location>
        <begin position="1"/>
        <end position="23"/>
    </location>
</feature>
<dbReference type="RefSeq" id="WP_221252233.1">
    <property type="nucleotide sequence ID" value="NZ_AP024355.1"/>
</dbReference>
<evidence type="ECO:0000313" key="3">
    <source>
        <dbReference type="EMBL" id="BCR04784.1"/>
    </source>
</evidence>
<gene>
    <name evidence="3" type="ORF">DESUT3_18530</name>
</gene>
<dbReference type="Proteomes" id="UP001319827">
    <property type="component" value="Chromosome"/>
</dbReference>
<evidence type="ECO:0000313" key="4">
    <source>
        <dbReference type="Proteomes" id="UP001319827"/>
    </source>
</evidence>
<keyword evidence="1" id="KW-0812">Transmembrane</keyword>
<organism evidence="3 4">
    <name type="scientific">Desulfuromonas versatilis</name>
    <dbReference type="NCBI Taxonomy" id="2802975"/>
    <lineage>
        <taxon>Bacteria</taxon>
        <taxon>Pseudomonadati</taxon>
        <taxon>Thermodesulfobacteriota</taxon>
        <taxon>Desulfuromonadia</taxon>
        <taxon>Desulfuromonadales</taxon>
        <taxon>Desulfuromonadaceae</taxon>
        <taxon>Desulfuromonas</taxon>
    </lineage>
</organism>
<name>A0ABN6DXZ0_9BACT</name>
<keyword evidence="4" id="KW-1185">Reference proteome</keyword>
<accession>A0ABN6DXZ0</accession>
<evidence type="ECO:0000256" key="1">
    <source>
        <dbReference type="SAM" id="Phobius"/>
    </source>
</evidence>
<proteinExistence type="predicted"/>
<keyword evidence="1" id="KW-0472">Membrane</keyword>